<name>I4LUZ0_GARVA</name>
<evidence type="ECO:0000256" key="2">
    <source>
        <dbReference type="ARBA" id="ARBA00022801"/>
    </source>
</evidence>
<dbReference type="Proteomes" id="UP000004884">
    <property type="component" value="Unassembled WGS sequence"/>
</dbReference>
<dbReference type="PATRIC" id="fig|698956.3.peg.733"/>
<dbReference type="InterPro" id="IPR050985">
    <property type="entry name" value="Alpha-glycosidase_related"/>
</dbReference>
<evidence type="ECO:0000313" key="7">
    <source>
        <dbReference type="EMBL" id="EIK80780.1"/>
    </source>
</evidence>
<comment type="caution">
    <text evidence="7">The sequence shown here is derived from an EMBL/GenBank/DDBJ whole genome shotgun (WGS) entry which is preliminary data.</text>
</comment>
<dbReference type="Gene3D" id="2.60.40.1180">
    <property type="entry name" value="Golgi alpha-mannosidase II"/>
    <property type="match status" value="1"/>
</dbReference>
<dbReference type="PANTHER" id="PTHR43053">
    <property type="entry name" value="GLYCOSIDASE FAMILY 31"/>
    <property type="match status" value="1"/>
</dbReference>
<dbReference type="CDD" id="cd06592">
    <property type="entry name" value="GH31_NET37"/>
    <property type="match status" value="1"/>
</dbReference>
<reference evidence="7 8" key="1">
    <citation type="journal article" date="2012" name="J. Bacteriol.">
        <title>Comparative Genomic Analyses of 17 Clinical Isolates of Gardnerella vaginalis Provide Evidence of Multiple Genetically Isolated Clades Consistent with Subspeciation into Genovars.</title>
        <authorList>
            <person name="Ahmed A."/>
            <person name="Earl J."/>
            <person name="Retchless A."/>
            <person name="Hillier S."/>
            <person name="Rabe L."/>
            <person name="Cherpes T."/>
            <person name="Powell E."/>
            <person name="Janto B."/>
            <person name="Eutsey R."/>
            <person name="Hiller N.L."/>
            <person name="Boissy R."/>
            <person name="Dahlgreen M."/>
            <person name="Hall B."/>
            <person name="Costerton J."/>
            <person name="Post J.C."/>
            <person name="Hu F."/>
            <person name="Ehrlich G."/>
        </authorList>
    </citation>
    <scope>NUCLEOTIDE SEQUENCE [LARGE SCALE GENOMIC DNA]</scope>
    <source>
        <strain evidence="7 8">1400E</strain>
    </source>
</reference>
<organism evidence="7 8">
    <name type="scientific">Gardnerella vaginalis 1400E</name>
    <dbReference type="NCBI Taxonomy" id="698956"/>
    <lineage>
        <taxon>Bacteria</taxon>
        <taxon>Bacillati</taxon>
        <taxon>Actinomycetota</taxon>
        <taxon>Actinomycetes</taxon>
        <taxon>Bifidobacteriales</taxon>
        <taxon>Bifidobacteriaceae</taxon>
        <taxon>Gardnerella</taxon>
    </lineage>
</organism>
<dbReference type="AlphaFoldDB" id="I4LUZ0"/>
<evidence type="ECO:0000259" key="5">
    <source>
        <dbReference type="Pfam" id="PF01055"/>
    </source>
</evidence>
<sequence length="543" mass="62306">MNVEISRTTDVLNTADTTKTDVVSNMSSNIADKFVTTIKLLEGERWWGGTVIDGIYEPFGEQVFTRDLSEWTQKLREVPEASNQSSPLLISTCGRYVWCKEPFKFTFADRTLSIEHSSSLTFTKVGDKLSDAYKYACNKYFPPSGRSIPADLIDKPQYNTWIEMPYAPTQNKVENYARQILESGMPSGIIMIDDKWSPDYGDWTFDISRFPKPRKMIDSLHEQGFRVMLWLVPFISPDSENFRYLEKENLLLRSVNGETAIRRWWNGLSAVLDLSHPKAISWLEEKLDALRQIGVDGFKFDGGDFYEYHNDDISYESMTSAEFCERWAKFGLRYSYNEFRACWKMGGQPLAQRLRDKPQSWGVEGLQSLIPEIIAQGLIGHAFTCPDMIGGGEIESMQNANSIDQDFFIRYAQIAALCPMMQFSTLPHRVLDKEHMKALICAMRTREAYLPTIQKFALNAADTGEPIVRPMSYHYDHCEDIIDQFLLGDRIIVAPALHKYQKQRSVYIPDGSWESDDKIIFNGPTTIIVDTPLDRIPIFTKKL</sequence>
<dbReference type="InterPro" id="IPR048395">
    <property type="entry name" value="Glyco_hydro_31_C"/>
</dbReference>
<dbReference type="InterPro" id="IPR000322">
    <property type="entry name" value="Glyco_hydro_31_TIM"/>
</dbReference>
<dbReference type="Gene3D" id="3.20.20.80">
    <property type="entry name" value="Glycosidases"/>
    <property type="match status" value="1"/>
</dbReference>
<keyword evidence="2 4" id="KW-0378">Hydrolase</keyword>
<dbReference type="SUPFAM" id="SSF51445">
    <property type="entry name" value="(Trans)glycosidases"/>
    <property type="match status" value="1"/>
</dbReference>
<gene>
    <name evidence="7" type="ORF">CGSMWGv1400E_03780</name>
</gene>
<feature type="domain" description="Glycoside hydrolase family 31 TIM barrel" evidence="5">
    <location>
        <begin position="166"/>
        <end position="309"/>
    </location>
</feature>
<dbReference type="Pfam" id="PF21365">
    <property type="entry name" value="Glyco_hydro_31_3rd"/>
    <property type="match status" value="1"/>
</dbReference>
<keyword evidence="3 4" id="KW-0326">Glycosidase</keyword>
<dbReference type="Pfam" id="PF01055">
    <property type="entry name" value="Glyco_hydro_31_2nd"/>
    <property type="match status" value="1"/>
</dbReference>
<evidence type="ECO:0000313" key="8">
    <source>
        <dbReference type="Proteomes" id="UP000004884"/>
    </source>
</evidence>
<protein>
    <submittedName>
        <fullName evidence="7">Glycoside hydrolase family 31</fullName>
    </submittedName>
</protein>
<dbReference type="SUPFAM" id="SSF51011">
    <property type="entry name" value="Glycosyl hydrolase domain"/>
    <property type="match status" value="1"/>
</dbReference>
<dbReference type="RefSeq" id="WP_004124667.1">
    <property type="nucleotide sequence ID" value="NZ_ADER01000020.1"/>
</dbReference>
<evidence type="ECO:0000256" key="1">
    <source>
        <dbReference type="ARBA" id="ARBA00007806"/>
    </source>
</evidence>
<dbReference type="GO" id="GO:0005975">
    <property type="term" value="P:carbohydrate metabolic process"/>
    <property type="evidence" value="ECO:0007669"/>
    <property type="project" value="InterPro"/>
</dbReference>
<evidence type="ECO:0000256" key="3">
    <source>
        <dbReference type="ARBA" id="ARBA00023295"/>
    </source>
</evidence>
<proteinExistence type="inferred from homology"/>
<evidence type="ECO:0000259" key="6">
    <source>
        <dbReference type="Pfam" id="PF21365"/>
    </source>
</evidence>
<dbReference type="GO" id="GO:0004553">
    <property type="term" value="F:hydrolase activity, hydrolyzing O-glycosyl compounds"/>
    <property type="evidence" value="ECO:0007669"/>
    <property type="project" value="InterPro"/>
</dbReference>
<dbReference type="EMBL" id="ADER01000020">
    <property type="protein sequence ID" value="EIK80780.1"/>
    <property type="molecule type" value="Genomic_DNA"/>
</dbReference>
<comment type="similarity">
    <text evidence="1 4">Belongs to the glycosyl hydrolase 31 family.</text>
</comment>
<evidence type="ECO:0000256" key="4">
    <source>
        <dbReference type="RuleBase" id="RU361185"/>
    </source>
</evidence>
<feature type="domain" description="Glycosyl hydrolase family 31 C-terminal" evidence="6">
    <location>
        <begin position="464"/>
        <end position="541"/>
    </location>
</feature>
<dbReference type="InterPro" id="IPR017853">
    <property type="entry name" value="GH"/>
</dbReference>
<accession>I4LUZ0</accession>
<dbReference type="PANTHER" id="PTHR43053:SF4">
    <property type="entry name" value="MYOGENESIS-REGULATING GLYCOSIDASE"/>
    <property type="match status" value="1"/>
</dbReference>
<dbReference type="InterPro" id="IPR013780">
    <property type="entry name" value="Glyco_hydro_b"/>
</dbReference>